<name>E1RHF7_METP4</name>
<evidence type="ECO:0000313" key="4">
    <source>
        <dbReference type="Proteomes" id="UP000006565"/>
    </source>
</evidence>
<dbReference type="Proteomes" id="UP000006565">
    <property type="component" value="Chromosome"/>
</dbReference>
<dbReference type="InterPro" id="IPR043717">
    <property type="entry name" value="DUF5658"/>
</dbReference>
<feature type="transmembrane region" description="Helical" evidence="1">
    <location>
        <begin position="20"/>
        <end position="42"/>
    </location>
</feature>
<organism evidence="3 4">
    <name type="scientific">Methanolacinia petrolearia (strain DSM 11571 / OCM 486 / SEBR 4847)</name>
    <name type="common">Methanoplanus petrolearius</name>
    <dbReference type="NCBI Taxonomy" id="679926"/>
    <lineage>
        <taxon>Archaea</taxon>
        <taxon>Methanobacteriati</taxon>
        <taxon>Methanobacteriota</taxon>
        <taxon>Stenosarchaea group</taxon>
        <taxon>Methanomicrobia</taxon>
        <taxon>Methanomicrobiales</taxon>
        <taxon>Methanomicrobiaceae</taxon>
        <taxon>Methanolacinia</taxon>
    </lineage>
</organism>
<dbReference type="EMBL" id="CP002117">
    <property type="protein sequence ID" value="ADN37540.1"/>
    <property type="molecule type" value="Genomic_DNA"/>
</dbReference>
<feature type="transmembrane region" description="Helical" evidence="1">
    <location>
        <begin position="62"/>
        <end position="80"/>
    </location>
</feature>
<dbReference type="eggNOG" id="arCOG10902">
    <property type="taxonomic scope" value="Archaea"/>
</dbReference>
<feature type="transmembrane region" description="Helical" evidence="1">
    <location>
        <begin position="92"/>
        <end position="115"/>
    </location>
</feature>
<keyword evidence="4" id="KW-1185">Reference proteome</keyword>
<dbReference type="Pfam" id="PF18902">
    <property type="entry name" value="DUF5658"/>
    <property type="match status" value="1"/>
</dbReference>
<dbReference type="HOGENOM" id="CLU_2091335_0_0_2"/>
<reference evidence="3 4" key="1">
    <citation type="journal article" date="2010" name="Stand. Genomic Sci.">
        <title>Complete genome sequence of Methanoplanus petrolearius type strain (SEBR 4847).</title>
        <authorList>
            <person name="Brambilla E."/>
            <person name="Djao O.D."/>
            <person name="Daligault H."/>
            <person name="Lapidus A."/>
            <person name="Lucas S."/>
            <person name="Hammon N."/>
            <person name="Nolan M."/>
            <person name="Tice H."/>
            <person name="Cheng J.F."/>
            <person name="Han C."/>
            <person name="Tapia R."/>
            <person name="Goodwin L."/>
            <person name="Pitluck S."/>
            <person name="Liolios K."/>
            <person name="Ivanova N."/>
            <person name="Mavromatis K."/>
            <person name="Mikhailova N."/>
            <person name="Pati A."/>
            <person name="Chen A."/>
            <person name="Palaniappan K."/>
            <person name="Land M."/>
            <person name="Hauser L."/>
            <person name="Chang Y.J."/>
            <person name="Jeffries C.D."/>
            <person name="Rohde M."/>
            <person name="Spring S."/>
            <person name="Sikorski J."/>
            <person name="Goker M."/>
            <person name="Woyke T."/>
            <person name="Bristow J."/>
            <person name="Eisen J.A."/>
            <person name="Markowitz V."/>
            <person name="Hugenholtz P."/>
            <person name="Kyrpides N.C."/>
            <person name="Klenk H.P."/>
        </authorList>
    </citation>
    <scope>NUCLEOTIDE SEQUENCE [LARGE SCALE GENOMIC DNA]</scope>
    <source>
        <strain evidence="4">DSM 11571 / OCM 486 / SEBR 4847</strain>
    </source>
</reference>
<evidence type="ECO:0000313" key="3">
    <source>
        <dbReference type="EMBL" id="ADN37540.1"/>
    </source>
</evidence>
<gene>
    <name evidence="3" type="ordered locus">Mpet_2797</name>
</gene>
<accession>E1RHF7</accession>
<keyword evidence="1" id="KW-0472">Membrane</keyword>
<dbReference type="KEGG" id="mpi:Mpet_2797"/>
<feature type="domain" description="DUF5658" evidence="2">
    <location>
        <begin position="26"/>
        <end position="112"/>
    </location>
</feature>
<dbReference type="AlphaFoldDB" id="E1RHF7"/>
<evidence type="ECO:0000259" key="2">
    <source>
        <dbReference type="Pfam" id="PF18902"/>
    </source>
</evidence>
<sequence length="116" mass="13064">MDVYNNTPVYRKSGDASHYLWYGIFILWGLFMMDVITTEVILSFGGYEMNSLMKMVVSSVPLHAALKMAVLSLIAVVAYVSNRITKRSGTVAVTVIIIWYTFVIVHNVTQMLLIIP</sequence>
<dbReference type="STRING" id="679926.Mpet_2797"/>
<keyword evidence="1" id="KW-0812">Transmembrane</keyword>
<proteinExistence type="predicted"/>
<keyword evidence="1" id="KW-1133">Transmembrane helix</keyword>
<evidence type="ECO:0000256" key="1">
    <source>
        <dbReference type="SAM" id="Phobius"/>
    </source>
</evidence>
<protein>
    <recommendedName>
        <fullName evidence="2">DUF5658 domain-containing protein</fullName>
    </recommendedName>
</protein>